<gene>
    <name evidence="3" type="ORF">CAEBREN_20625</name>
</gene>
<sequence>MPKNQPTPTTNTPKKSAKREPVFEHGARRFDAVYDTDTEDLAYMKQQKMPKMSFASQVQRNEAPAPNVPSTSSTSAASNNGFKAPLPPSSQTGSSPGNNVGGSAPGPSNDGNSTKSRRHLNPELSTPKSNGSPSTRQTRRSNGAPLLNVPSTSSSSTAPNNDHAQDCQPGPSPYSNPSKNNGINGDCAPGSSRNGKRLSQEPAISSSTSKRSRTNNNTSSSPQPSSSNAANKTRNGTHSPSVPSTSASKSDALAEDNERHGAAKIPEYRERRGRKSGSALRNSPMCDGTAAATSDPDSGISSDSSRESTGPTIFKAPLMRPPRKSMTISREPSVAPSICSREGSVFSVASSSWNQEPQTNRIVWLSLLDELRRDPSDAEKARIVSEVEKMRRKFTATEKKEFDLATEYFEYQKHRRANSISIMAPIRSRQSSVAPYDDEDPFRGQPWIGAREESSRRSPPVVEEEEDEEEQNGGDMDDVGGQMDGQEQEQQNQNGRDEDKKKPEKTYLPIPIELVVMNKKGKDVPMTEEQQRERFTNFWFPIRSLGEPIGTQNTSGEPKRAVRDTVIHLNAKRDINGDKKLFHIGTDRKHCDLSLDTKNPRATNFGEKKNREFVKKHATKPDGPNTEVYESTLRPDADRVQILRIENDTIIKQNVNIFTAKQIPKANMCLPENQYGNLRDKKMWTTPVVSKMKESLEKMDKSLMRKLRKRMEKELAEEGEEPTEAKIIEKQFFEILKVAYIRPIWQQFRGHIPMEFALQNLMGNGYDFGKSLDNIDRYLNILPQQPPNLCTSQAKGMHEWLYYCVAFKGDKRKERTPVTLKTRSLLHLEATRNFFPFEMHNMCFQFHRYYQYQNRFGVPCNCKEWLCESVPFEPRYACRNCTKNGKVDHDYMKKLCLICQVYKKWFKKDRPAKEVNFTSDEKKMMEDWITMDAERGEQMTREEFEKEHKKALDQKWRKGILKEEEKLMVNIDEVSTMKKFKTEEERNEFICKELQPFEMPHFTKCNCIASGRFPNGSRGVIFKEKDRKEFASALRETNSVKEAARLMGWSMDDVWLFLHRFGREKPIASNPKNWIKFSVEWANYPPICHQFFPFRSEIKEFGLARRILIEILHRTFSVLGSPSFSISPLLLVLLFPVPFAPSSISVFLQVFKFLRSSSLHALLSGGFVAPSSISGLLQMSSSILLLLLTCSLLFCLPVSSLKLLSLEYVKSSISFVRLPCIFCCLVVLSLHLHSVVFFK</sequence>
<dbReference type="STRING" id="135651.G0MR00"/>
<feature type="compositionally biased region" description="Polar residues" evidence="1">
    <location>
        <begin position="89"/>
        <end position="98"/>
    </location>
</feature>
<proteinExistence type="predicted"/>
<feature type="region of interest" description="Disordered" evidence="1">
    <location>
        <begin position="49"/>
        <end position="336"/>
    </location>
</feature>
<accession>G0MR00</accession>
<feature type="transmembrane region" description="Helical" evidence="2">
    <location>
        <begin position="1216"/>
        <end position="1238"/>
    </location>
</feature>
<organism evidence="4">
    <name type="scientific">Caenorhabditis brenneri</name>
    <name type="common">Nematode worm</name>
    <dbReference type="NCBI Taxonomy" id="135651"/>
    <lineage>
        <taxon>Eukaryota</taxon>
        <taxon>Metazoa</taxon>
        <taxon>Ecdysozoa</taxon>
        <taxon>Nematoda</taxon>
        <taxon>Chromadorea</taxon>
        <taxon>Rhabditida</taxon>
        <taxon>Rhabditina</taxon>
        <taxon>Rhabditomorpha</taxon>
        <taxon>Rhabditoidea</taxon>
        <taxon>Rhabditidae</taxon>
        <taxon>Peloderinae</taxon>
        <taxon>Caenorhabditis</taxon>
    </lineage>
</organism>
<feature type="compositionally biased region" description="Acidic residues" evidence="1">
    <location>
        <begin position="462"/>
        <end position="478"/>
    </location>
</feature>
<feature type="transmembrane region" description="Helical" evidence="2">
    <location>
        <begin position="1158"/>
        <end position="1177"/>
    </location>
</feature>
<keyword evidence="2" id="KW-0812">Transmembrane</keyword>
<keyword evidence="4" id="KW-1185">Reference proteome</keyword>
<feature type="transmembrane region" description="Helical" evidence="2">
    <location>
        <begin position="1129"/>
        <end position="1151"/>
    </location>
</feature>
<feature type="compositionally biased region" description="Basic and acidic residues" evidence="1">
    <location>
        <begin position="18"/>
        <end position="32"/>
    </location>
</feature>
<dbReference type="InParanoid" id="G0MR00"/>
<protein>
    <recommendedName>
        <fullName evidence="5">ELM2 domain-containing protein</fullName>
    </recommendedName>
</protein>
<feature type="compositionally biased region" description="Low complexity" evidence="1">
    <location>
        <begin position="294"/>
        <end position="303"/>
    </location>
</feature>
<evidence type="ECO:0000256" key="2">
    <source>
        <dbReference type="SAM" id="Phobius"/>
    </source>
</evidence>
<feature type="compositionally biased region" description="Basic and acidic residues" evidence="1">
    <location>
        <begin position="495"/>
        <end position="505"/>
    </location>
</feature>
<feature type="compositionally biased region" description="Polar residues" evidence="1">
    <location>
        <begin position="173"/>
        <end position="183"/>
    </location>
</feature>
<feature type="compositionally biased region" description="Low complexity" evidence="1">
    <location>
        <begin position="1"/>
        <end position="14"/>
    </location>
</feature>
<evidence type="ECO:0000256" key="1">
    <source>
        <dbReference type="SAM" id="MobiDB-lite"/>
    </source>
</evidence>
<reference evidence="4" key="1">
    <citation type="submission" date="2011-07" db="EMBL/GenBank/DDBJ databases">
        <authorList>
            <consortium name="Caenorhabditis brenneri Sequencing and Analysis Consortium"/>
            <person name="Wilson R.K."/>
        </authorList>
    </citation>
    <scope>NUCLEOTIDE SEQUENCE [LARGE SCALE GENOMIC DNA]</scope>
    <source>
        <strain evidence="4">PB2801</strain>
    </source>
</reference>
<evidence type="ECO:0000313" key="3">
    <source>
        <dbReference type="EMBL" id="EGT42034.1"/>
    </source>
</evidence>
<feature type="compositionally biased region" description="Low complexity" evidence="1">
    <location>
        <begin position="479"/>
        <end position="494"/>
    </location>
</feature>
<keyword evidence="2" id="KW-1133">Transmembrane helix</keyword>
<feature type="compositionally biased region" description="Low complexity" evidence="1">
    <location>
        <begin position="239"/>
        <end position="250"/>
    </location>
</feature>
<evidence type="ECO:0000313" key="4">
    <source>
        <dbReference type="Proteomes" id="UP000008068"/>
    </source>
</evidence>
<feature type="compositionally biased region" description="Low complexity" evidence="1">
    <location>
        <begin position="63"/>
        <end position="80"/>
    </location>
</feature>
<feature type="compositionally biased region" description="Low complexity" evidence="1">
    <location>
        <begin position="205"/>
        <end position="232"/>
    </location>
</feature>
<feature type="compositionally biased region" description="Basic and acidic residues" evidence="1">
    <location>
        <begin position="256"/>
        <end position="270"/>
    </location>
</feature>
<feature type="region of interest" description="Disordered" evidence="1">
    <location>
        <begin position="428"/>
        <end position="507"/>
    </location>
</feature>
<dbReference type="eggNOG" id="ENOG502S9JK">
    <property type="taxonomic scope" value="Eukaryota"/>
</dbReference>
<dbReference type="Proteomes" id="UP000008068">
    <property type="component" value="Unassembled WGS sequence"/>
</dbReference>
<evidence type="ECO:0008006" key="5">
    <source>
        <dbReference type="Google" id="ProtNLM"/>
    </source>
</evidence>
<dbReference type="AlphaFoldDB" id="G0MR00"/>
<dbReference type="EMBL" id="GL379808">
    <property type="protein sequence ID" value="EGT42034.1"/>
    <property type="molecule type" value="Genomic_DNA"/>
</dbReference>
<feature type="region of interest" description="Disordered" evidence="1">
    <location>
        <begin position="1"/>
        <end position="35"/>
    </location>
</feature>
<name>G0MR00_CAEBE</name>
<feature type="transmembrane region" description="Helical" evidence="2">
    <location>
        <begin position="1183"/>
        <end position="1204"/>
    </location>
</feature>
<feature type="compositionally biased region" description="Polar residues" evidence="1">
    <location>
        <begin position="123"/>
        <end position="136"/>
    </location>
</feature>
<dbReference type="HOGENOM" id="CLU_266895_0_0_1"/>
<keyword evidence="2" id="KW-0472">Membrane</keyword>